<dbReference type="CDD" id="cd17743">
    <property type="entry name" value="BRCT_BRC1_like_rpt5"/>
    <property type="match status" value="1"/>
</dbReference>
<dbReference type="InterPro" id="IPR053036">
    <property type="entry name" value="CellCycle_DNARepair_Reg"/>
</dbReference>
<dbReference type="PANTHER" id="PTHR47667">
    <property type="entry name" value="REGULATOR OF TY1 TRANSPOSITION PROTEIN 107"/>
    <property type="match status" value="1"/>
</dbReference>
<dbReference type="AlphaFoldDB" id="A0A9P7V1X7"/>
<evidence type="ECO:0000313" key="3">
    <source>
        <dbReference type="EMBL" id="KAG7098722.1"/>
    </source>
</evidence>
<name>A0A9P7V1X7_9AGAR</name>
<feature type="domain" description="BRCT" evidence="2">
    <location>
        <begin position="911"/>
        <end position="981"/>
    </location>
</feature>
<proteinExistence type="predicted"/>
<dbReference type="EMBL" id="CM032181">
    <property type="protein sequence ID" value="KAG7098722.1"/>
    <property type="molecule type" value="Genomic_DNA"/>
</dbReference>
<feature type="region of interest" description="Disordered" evidence="1">
    <location>
        <begin position="489"/>
        <end position="558"/>
    </location>
</feature>
<gene>
    <name evidence="3" type="ORF">E1B28_000635</name>
</gene>
<feature type="compositionally biased region" description="Basic and acidic residues" evidence="1">
    <location>
        <begin position="699"/>
        <end position="713"/>
    </location>
</feature>
<dbReference type="KEGG" id="more:E1B28_000635"/>
<dbReference type="SUPFAM" id="SSF52113">
    <property type="entry name" value="BRCT domain"/>
    <property type="match status" value="4"/>
</dbReference>
<dbReference type="Pfam" id="PF16770">
    <property type="entry name" value="RTT107_BRCT_5"/>
    <property type="match status" value="1"/>
</dbReference>
<dbReference type="PANTHER" id="PTHR47667:SF1">
    <property type="entry name" value="REGULATOR OF TY1 TRANSPOSITION PROTEIN 107"/>
    <property type="match status" value="1"/>
</dbReference>
<dbReference type="InterPro" id="IPR036420">
    <property type="entry name" value="BRCT_dom_sf"/>
</dbReference>
<evidence type="ECO:0000259" key="2">
    <source>
        <dbReference type="PROSITE" id="PS50172"/>
    </source>
</evidence>
<protein>
    <recommendedName>
        <fullName evidence="2">BRCT domain-containing protein</fullName>
    </recommendedName>
</protein>
<dbReference type="GO" id="GO:0005634">
    <property type="term" value="C:nucleus"/>
    <property type="evidence" value="ECO:0007669"/>
    <property type="project" value="TreeGrafter"/>
</dbReference>
<feature type="domain" description="BRCT" evidence="2">
    <location>
        <begin position="330"/>
        <end position="406"/>
    </location>
</feature>
<dbReference type="Pfam" id="PF16589">
    <property type="entry name" value="BRCT_2"/>
    <property type="match status" value="1"/>
</dbReference>
<feature type="compositionally biased region" description="Low complexity" evidence="1">
    <location>
        <begin position="719"/>
        <end position="731"/>
    </location>
</feature>
<dbReference type="GO" id="GO:1990683">
    <property type="term" value="P:DNA double-strand break attachment to nuclear envelope"/>
    <property type="evidence" value="ECO:0007669"/>
    <property type="project" value="TreeGrafter"/>
</dbReference>
<evidence type="ECO:0000313" key="4">
    <source>
        <dbReference type="Proteomes" id="UP001049176"/>
    </source>
</evidence>
<dbReference type="OrthoDB" id="342264at2759"/>
<dbReference type="GO" id="GO:0035361">
    <property type="term" value="C:Cul8-RING ubiquitin ligase complex"/>
    <property type="evidence" value="ECO:0007669"/>
    <property type="project" value="TreeGrafter"/>
</dbReference>
<keyword evidence="4" id="KW-1185">Reference proteome</keyword>
<feature type="domain" description="BRCT" evidence="2">
    <location>
        <begin position="86"/>
        <end position="166"/>
    </location>
</feature>
<dbReference type="CDD" id="cd18432">
    <property type="entry name" value="BRCT_PAXIP1_rpt6_like"/>
    <property type="match status" value="1"/>
</dbReference>
<dbReference type="Pfam" id="PF12738">
    <property type="entry name" value="PTCB-BRCT"/>
    <property type="match status" value="1"/>
</dbReference>
<accession>A0A9P7V1X7</accession>
<feature type="domain" description="BRCT" evidence="2">
    <location>
        <begin position="1"/>
        <end position="85"/>
    </location>
</feature>
<dbReference type="PROSITE" id="PS50172">
    <property type="entry name" value="BRCT"/>
    <property type="match status" value="4"/>
</dbReference>
<dbReference type="InterPro" id="IPR001357">
    <property type="entry name" value="BRCT_dom"/>
</dbReference>
<dbReference type="RefSeq" id="XP_043015192.1">
    <property type="nucleotide sequence ID" value="XM_043146489.1"/>
</dbReference>
<comment type="caution">
    <text evidence="3">The sequence shown here is derived from an EMBL/GenBank/DDBJ whole genome shotgun (WGS) entry which is preliminary data.</text>
</comment>
<feature type="region of interest" description="Disordered" evidence="1">
    <location>
        <begin position="616"/>
        <end position="824"/>
    </location>
</feature>
<dbReference type="SMART" id="SM00292">
    <property type="entry name" value="BRCT"/>
    <property type="match status" value="4"/>
</dbReference>
<reference evidence="3" key="1">
    <citation type="journal article" date="2021" name="Genome Biol. Evol.">
        <title>The assembled and annotated genome of the fairy-ring fungus Marasmius oreades.</title>
        <authorList>
            <person name="Hiltunen M."/>
            <person name="Ament-Velasquez S.L."/>
            <person name="Johannesson H."/>
        </authorList>
    </citation>
    <scope>NUCLEOTIDE SEQUENCE</scope>
    <source>
        <strain evidence="3">03SP1</strain>
    </source>
</reference>
<dbReference type="GO" id="GO:0006302">
    <property type="term" value="P:double-strand break repair"/>
    <property type="evidence" value="ECO:0007669"/>
    <property type="project" value="TreeGrafter"/>
</dbReference>
<feature type="compositionally biased region" description="Basic and acidic residues" evidence="1">
    <location>
        <begin position="543"/>
        <end position="558"/>
    </location>
</feature>
<evidence type="ECO:0000256" key="1">
    <source>
        <dbReference type="SAM" id="MobiDB-lite"/>
    </source>
</evidence>
<feature type="region of interest" description="Disordered" evidence="1">
    <location>
        <begin position="840"/>
        <end position="869"/>
    </location>
</feature>
<dbReference type="GeneID" id="66069711"/>
<organism evidence="3 4">
    <name type="scientific">Marasmius oreades</name>
    <name type="common">fairy-ring Marasmius</name>
    <dbReference type="NCBI Taxonomy" id="181124"/>
    <lineage>
        <taxon>Eukaryota</taxon>
        <taxon>Fungi</taxon>
        <taxon>Dikarya</taxon>
        <taxon>Basidiomycota</taxon>
        <taxon>Agaricomycotina</taxon>
        <taxon>Agaricomycetes</taxon>
        <taxon>Agaricomycetidae</taxon>
        <taxon>Agaricales</taxon>
        <taxon>Marasmiineae</taxon>
        <taxon>Marasmiaceae</taxon>
        <taxon>Marasmius</taxon>
    </lineage>
</organism>
<dbReference type="Gene3D" id="3.40.50.10190">
    <property type="entry name" value="BRCT domain"/>
    <property type="match status" value="5"/>
</dbReference>
<dbReference type="Proteomes" id="UP001049176">
    <property type="component" value="Chromosome 1"/>
</dbReference>
<sequence>MLFAEVRYYLSESFPTKKYQELRKELDQNGAKCVDSLTNCTHVITDSSVFEGYKEAGENMVVVSDLWATRSITLGKLQDPAFYSADPGMIFSGIIACATNLLPVDLEVLSAGIVALGGQWRRQYTKDATHLFTLHDGSIDYQNAMEFQAESGMKIVTPHWFDDSVKLGVRNLDTSPYEWPDPLVLKRGKQKQQEVVKKVKSSDPAKEALFKTAAWDSDSDIPNTSGNAVYGGRRVLLSRTLELGDRIVAVESGIRRAGGKVVKHKKMEDELVKVDECDIFITRFRGGAGYFKAVKTGKTIGTLQWLFHVQSTGVLTRPLDQLLHYPYPSKPIENFTSHQITISNYTGEAREYLKRLIAAMGAQFTPTMSNRNTVLVAAEVHNGAKAERALAWSIPIVNHLWLEDCFVQWRNLTTGLEKYLAHPPGFDFYTCLGQRGVSKAVEDLEEIVKAEVEEQEAELVVLGNDVAIGIPPGTENSARDATEVANFIEPGPVDVDGGAADHDMDVDGPITPRTSPMKLAKSPASKSASKQTKTLSSRSHRKKEPEEKAAAEDDEPFEKRLSKVYGRATRSRNLVSQEDDGLSMEVDQEKENKVAQVVTRKASNSGVSKGKVTLLVSSDDDSPLSSPPQKRFPHRKKIQIMSNEWRSEDELSPGKSSSKHNKGEGSSRIGISVSPTRSMVDVVVPTLQSITSPPGQRLTKSESIHVAAKEQGNRKRNSKASIPPSSPPVSSATTRVKRSAATKATEKLHNQVMPDVLSYQQQLKNSKTKGGRKSLGAFSLVDEPHNVRRASRIHSAEEEGESEVDPPSTSGKLQKQKGKRKFIDAEDEVERGLVKSKKGKKLEVDDEGEEGNVTTATYHGGKRKAGSKIDRDRLDKVEVEETDAEISSRQKKRKVEMMTEIRMLTTQVTLRDEVSKMLFKLGVKMAMASKPWDCTHLIVKSLVRTEKFLCAVAIGAYIVSEKWAIECANARRLLPEEKYILHDPEGEAKYDMNLKVSLERARKSKEEKNRLLERHIFYVTHRVPADVKMLKNVVTACGGQFTSQTPTPRIIEISPAMRHVISCPEDANVWGPIAQKGHKIYTQELLLTGVLRQEIEWGNEKWMVEGSF</sequence>
<feature type="compositionally biased region" description="Low complexity" evidence="1">
    <location>
        <begin position="515"/>
        <end position="537"/>
    </location>
</feature>